<name>S8BG25_DACHA</name>
<evidence type="ECO:0000256" key="2">
    <source>
        <dbReference type="ARBA" id="ARBA00004623"/>
    </source>
</evidence>
<dbReference type="GO" id="GO:0034727">
    <property type="term" value="P:piecemeal microautophagy of the nucleus"/>
    <property type="evidence" value="ECO:0007669"/>
    <property type="project" value="TreeGrafter"/>
</dbReference>
<evidence type="ECO:0000256" key="1">
    <source>
        <dbReference type="ARBA" id="ARBA00004496"/>
    </source>
</evidence>
<organism evidence="10 11">
    <name type="scientific">Dactylellina haptotyla (strain CBS 200.50)</name>
    <name type="common">Nematode-trapping fungus</name>
    <name type="synonym">Monacrosporium haptotylum</name>
    <dbReference type="NCBI Taxonomy" id="1284197"/>
    <lineage>
        <taxon>Eukaryota</taxon>
        <taxon>Fungi</taxon>
        <taxon>Dikarya</taxon>
        <taxon>Ascomycota</taxon>
        <taxon>Pezizomycotina</taxon>
        <taxon>Orbiliomycetes</taxon>
        <taxon>Orbiliales</taxon>
        <taxon>Orbiliaceae</taxon>
        <taxon>Dactylellina</taxon>
    </lineage>
</organism>
<proteinExistence type="inferred from homology"/>
<dbReference type="OMA" id="YCTRGNE"/>
<dbReference type="GO" id="GO:0000045">
    <property type="term" value="P:autophagosome assembly"/>
    <property type="evidence" value="ECO:0007669"/>
    <property type="project" value="TreeGrafter"/>
</dbReference>
<dbReference type="eggNOG" id="ENOG502RYHP">
    <property type="taxonomic scope" value="Eukaryota"/>
</dbReference>
<evidence type="ECO:0000256" key="7">
    <source>
        <dbReference type="ARBA" id="ARBA00023136"/>
    </source>
</evidence>
<dbReference type="AlphaFoldDB" id="S8BG25"/>
<keyword evidence="5" id="KW-0963">Cytoplasm</keyword>
<dbReference type="EMBL" id="AQGS01000575">
    <property type="protein sequence ID" value="EPS38238.1"/>
    <property type="molecule type" value="Genomic_DNA"/>
</dbReference>
<keyword evidence="6" id="KW-0072">Autophagy</keyword>
<evidence type="ECO:0000256" key="6">
    <source>
        <dbReference type="ARBA" id="ARBA00023006"/>
    </source>
</evidence>
<evidence type="ECO:0000313" key="11">
    <source>
        <dbReference type="Proteomes" id="UP000015100"/>
    </source>
</evidence>
<dbReference type="OrthoDB" id="1937984at2759"/>
<keyword evidence="7" id="KW-0472">Membrane</keyword>
<dbReference type="Pfam" id="PF04108">
    <property type="entry name" value="ATG17_like"/>
    <property type="match status" value="1"/>
</dbReference>
<dbReference type="GO" id="GO:0060090">
    <property type="term" value="F:molecular adaptor activity"/>
    <property type="evidence" value="ECO:0007669"/>
    <property type="project" value="TreeGrafter"/>
</dbReference>
<dbReference type="STRING" id="1284197.S8BG25"/>
<dbReference type="InterPro" id="IPR007240">
    <property type="entry name" value="Atg17"/>
</dbReference>
<evidence type="ECO:0000259" key="9">
    <source>
        <dbReference type="Pfam" id="PF04108"/>
    </source>
</evidence>
<feature type="domain" description="Autophagy protein ATG17-like" evidence="9">
    <location>
        <begin position="23"/>
        <end position="406"/>
    </location>
</feature>
<reference evidence="10 11" key="1">
    <citation type="journal article" date="2013" name="PLoS Genet.">
        <title>Genomic mechanisms accounting for the adaptation to parasitism in nematode-trapping fungi.</title>
        <authorList>
            <person name="Meerupati T."/>
            <person name="Andersson K.M."/>
            <person name="Friman E."/>
            <person name="Kumar D."/>
            <person name="Tunlid A."/>
            <person name="Ahren D."/>
        </authorList>
    </citation>
    <scope>NUCLEOTIDE SEQUENCE [LARGE SCALE GENOMIC DNA]</scope>
    <source>
        <strain evidence="10 11">CBS 200.50</strain>
    </source>
</reference>
<sequence length="1201" mass="134820">MATPGTQRNVTDLTNWFLNAKNSLNSVTYCTRGNEIITSTRNALIDASIMASRASFLQNGIKDELKLLQHANTLMENQRETARKGFQTSLGDLDEANHRLDEILSLLRATEVEEAFSTAEKSEQQVQRSLFDFVDEDGIENLRSRLRGIIDQVQETDENFESHLEPFTQLIAFITESLGALSKKSAPAIPNPVVAITPSLQSMEDHASVMASLLESLARHYDLCSMALKRAESHDSGVSSQEGDLQTEEDKADMLAVLQRDAGEVDDVVTEIKERLDEMETTSVLVEQTVAHIGDHYRTMLSLLSKMHEGQSSLVNCTIQSKEFVQKQMDNQGVIAERLDELQRLTDHYVLFGEAYDALLVEVGRRIAVQRQKDSIIQEALAKIDMLNEGDLNEREQFRSEFGDYLPSDIWPGLSDPPGAPTFFPPLETRLALKGEKRRRNIGTACFLQREAASGSPVGNGSQMSFHSYGRSLRLAVSRRPQKQHSYHIRTISSGGTQNSAPAPENNNNNDDNTSTRPVRHQYDLRRERHPYQVRLEEDSQNSNLNISDEDRQFVWTAKSGNLKSDLRKRVYFEHSILRPNSYDILANFSRKHARGKVTKEHTDISPPPPPIPRRLDQQLLQREPEAPIVKADGERDSQKVSNHRQLFTSIDNGLIKGGEDWPATFYLVACAEAYGKLDNRVRTASISYLVKKFVLGGRHNDILRLHTEIQNSWLPLDQRELDTLEYFKALFEGYTEKPAPNHTVVTQILEAFQTASQKFDRQFTLRQTRGFKEEIVPHLLLFLSCNAPLHNSLNAIKSQASKIASYQTGTILIPLLFNHLNKALITSQNIKTSEQNGQKLGAFYATQSNILQTISKIPRTPSVGIELAKVLLQQAVTWEEVLEAKRLILHSGEPSGIIDLQTQIFRSLHRLSTDIQPGSIRARNVAETMNDLFHLINFRGAAGDRRIVVGIGAAIYARFGYFTALEQLLNGAERLGVDFSLPAIYTREMMRNLNVSLRGKLRKGAKPRAAGIAVGVLGLYTRGINKAGGERIHQGLLQDLLQLLVYCGDTEAMHSVWEIVIAEMPLEKLKLSTLSAFVEGFLKTGDIKFAREIISAVDMNKNTKITASLIRPFLTAESPDAKLVLDDIVRLGMEHDISWGSVAHVHSLHQAEEVEAWPLANESVVSWAEAIQDCADEVVWARQGRIMEKTVEKVEKEFAM</sequence>
<dbReference type="GO" id="GO:0000422">
    <property type="term" value="P:autophagy of mitochondrion"/>
    <property type="evidence" value="ECO:0007669"/>
    <property type="project" value="TreeGrafter"/>
</dbReference>
<evidence type="ECO:0000256" key="3">
    <source>
        <dbReference type="ARBA" id="ARBA00006259"/>
    </source>
</evidence>
<evidence type="ECO:0000256" key="4">
    <source>
        <dbReference type="ARBA" id="ARBA00013806"/>
    </source>
</evidence>
<reference evidence="11" key="2">
    <citation type="submission" date="2013-04" db="EMBL/GenBank/DDBJ databases">
        <title>Genomic mechanisms accounting for the adaptation to parasitism in nematode-trapping fungi.</title>
        <authorList>
            <person name="Ahren D.G."/>
        </authorList>
    </citation>
    <scope>NUCLEOTIDE SEQUENCE [LARGE SCALE GENOMIC DNA]</scope>
    <source>
        <strain evidence="11">CBS 200.50</strain>
    </source>
</reference>
<comment type="similarity">
    <text evidence="3">Belongs to the ATG17 family.</text>
</comment>
<accession>S8BG25</accession>
<dbReference type="GO" id="GO:0034045">
    <property type="term" value="C:phagophore assembly site membrane"/>
    <property type="evidence" value="ECO:0007669"/>
    <property type="project" value="UniProtKB-SubCell"/>
</dbReference>
<comment type="subcellular location">
    <subcellularLocation>
        <location evidence="1">Cytoplasm</location>
    </subcellularLocation>
    <subcellularLocation>
        <location evidence="2">Preautophagosomal structure membrane</location>
        <topology evidence="2">Peripheral membrane protein</topology>
    </subcellularLocation>
</comment>
<dbReference type="GO" id="GO:0030295">
    <property type="term" value="F:protein kinase activator activity"/>
    <property type="evidence" value="ECO:0007669"/>
    <property type="project" value="TreeGrafter"/>
</dbReference>
<feature type="region of interest" description="Disordered" evidence="8">
    <location>
        <begin position="477"/>
        <end position="525"/>
    </location>
</feature>
<dbReference type="PANTHER" id="PTHR28005:SF1">
    <property type="entry name" value="AUTOPHAGY-RELATED PROTEIN 17"/>
    <property type="match status" value="1"/>
</dbReference>
<dbReference type="HOGENOM" id="CLU_279128_0_0_1"/>
<dbReference type="GO" id="GO:1990316">
    <property type="term" value="C:Atg1/ULK1 kinase complex"/>
    <property type="evidence" value="ECO:0007669"/>
    <property type="project" value="TreeGrafter"/>
</dbReference>
<gene>
    <name evidence="10" type="ORF">H072_7927</name>
</gene>
<dbReference type="InterPro" id="IPR045326">
    <property type="entry name" value="ATG17-like_dom"/>
</dbReference>
<comment type="caution">
    <text evidence="10">The sequence shown here is derived from an EMBL/GenBank/DDBJ whole genome shotgun (WGS) entry which is preliminary data.</text>
</comment>
<feature type="compositionally biased region" description="Polar residues" evidence="8">
    <location>
        <begin position="491"/>
        <end position="501"/>
    </location>
</feature>
<evidence type="ECO:0000313" key="10">
    <source>
        <dbReference type="EMBL" id="EPS38238.1"/>
    </source>
</evidence>
<dbReference type="Proteomes" id="UP000015100">
    <property type="component" value="Unassembled WGS sequence"/>
</dbReference>
<keyword evidence="11" id="KW-1185">Reference proteome</keyword>
<evidence type="ECO:0000256" key="8">
    <source>
        <dbReference type="SAM" id="MobiDB-lite"/>
    </source>
</evidence>
<evidence type="ECO:0000256" key="5">
    <source>
        <dbReference type="ARBA" id="ARBA00022490"/>
    </source>
</evidence>
<dbReference type="PANTHER" id="PTHR28005">
    <property type="entry name" value="AUTOPHAGY-RELATED PROTEIN 17"/>
    <property type="match status" value="1"/>
</dbReference>
<protein>
    <recommendedName>
        <fullName evidence="4">Autophagy-related protein 17</fullName>
    </recommendedName>
</protein>